<dbReference type="SUPFAM" id="SSF51735">
    <property type="entry name" value="NAD(P)-binding Rossmann-fold domains"/>
    <property type="match status" value="1"/>
</dbReference>
<dbReference type="Proteomes" id="UP000252770">
    <property type="component" value="Unassembled WGS sequence"/>
</dbReference>
<dbReference type="Pfam" id="PF01370">
    <property type="entry name" value="Epimerase"/>
    <property type="match status" value="1"/>
</dbReference>
<dbReference type="InterPro" id="IPR036291">
    <property type="entry name" value="NAD(P)-bd_dom_sf"/>
</dbReference>
<name>A0A367YTP0_9ACTN</name>
<proteinExistence type="predicted"/>
<feature type="domain" description="NAD-dependent epimerase/dehydratase" evidence="1">
    <location>
        <begin position="5"/>
        <end position="231"/>
    </location>
</feature>
<evidence type="ECO:0000259" key="1">
    <source>
        <dbReference type="Pfam" id="PF01370"/>
    </source>
</evidence>
<dbReference type="PANTHER" id="PTHR43245:SF52">
    <property type="entry name" value="NAD-DEPENDENT EPIMERASE_DEHYDRATASE"/>
    <property type="match status" value="1"/>
</dbReference>
<dbReference type="InterPro" id="IPR001509">
    <property type="entry name" value="Epimerase_deHydtase"/>
</dbReference>
<protein>
    <submittedName>
        <fullName evidence="2">NAD-dependent epimerase/dehydratase family protein</fullName>
    </submittedName>
</protein>
<keyword evidence="3" id="KW-1185">Reference proteome</keyword>
<dbReference type="AlphaFoldDB" id="A0A367YTP0"/>
<dbReference type="Gene3D" id="3.40.50.720">
    <property type="entry name" value="NAD(P)-binding Rossmann-like Domain"/>
    <property type="match status" value="1"/>
</dbReference>
<reference evidence="2 3" key="1">
    <citation type="submission" date="2018-07" db="EMBL/GenBank/DDBJ databases">
        <title>Desertimonas flava gen. nov. sp. nov.</title>
        <authorList>
            <person name="Liu S."/>
        </authorList>
    </citation>
    <scope>NUCLEOTIDE SEQUENCE [LARGE SCALE GENOMIC DNA]</scope>
    <source>
        <strain evidence="2 3">16Sb5-5</strain>
    </source>
</reference>
<evidence type="ECO:0000313" key="3">
    <source>
        <dbReference type="Proteomes" id="UP000252770"/>
    </source>
</evidence>
<gene>
    <name evidence="2" type="ORF">DT076_12540</name>
</gene>
<dbReference type="EMBL" id="QOUI01000007">
    <property type="protein sequence ID" value="RCK69160.1"/>
    <property type="molecule type" value="Genomic_DNA"/>
</dbReference>
<dbReference type="RefSeq" id="WP_114127016.1">
    <property type="nucleotide sequence ID" value="NZ_QOUI01000007.1"/>
</dbReference>
<accession>A0A367YTP0</accession>
<organism evidence="2 3">
    <name type="scientific">Desertihabitans brevis</name>
    <dbReference type="NCBI Taxonomy" id="2268447"/>
    <lineage>
        <taxon>Bacteria</taxon>
        <taxon>Bacillati</taxon>
        <taxon>Actinomycetota</taxon>
        <taxon>Actinomycetes</taxon>
        <taxon>Propionibacteriales</taxon>
        <taxon>Propionibacteriaceae</taxon>
        <taxon>Desertihabitans</taxon>
    </lineage>
</organism>
<comment type="caution">
    <text evidence="2">The sequence shown here is derived from an EMBL/GenBank/DDBJ whole genome shotgun (WGS) entry which is preliminary data.</text>
</comment>
<dbReference type="PANTHER" id="PTHR43245">
    <property type="entry name" value="BIFUNCTIONAL POLYMYXIN RESISTANCE PROTEIN ARNA"/>
    <property type="match status" value="1"/>
</dbReference>
<dbReference type="InterPro" id="IPR050177">
    <property type="entry name" value="Lipid_A_modif_metabolic_enz"/>
</dbReference>
<sequence length="333" mass="35598">MARVVLVTGVSDDFAARCARSLAARPGLEVVGVDLVPPRRPLEDVSFVRADVRSPVLAGLLVSREVDTVVHLAPLVVRGGSRRSRAADKESNVIGSMQLFAACQRSSRVRSVVLGSTAEVYAASARNPAAFREDAGLRGGPRTAFAQDCLEIESYARSLPQRRPDVAVTVLRLGPLLGAGVRSQLTRWLSGPVVPKAAGFDARLQFLHPADGAHAVTRAVTHPEPGLYNVAAPDVVMLSQLLTWLGRPAWPVPRPALAALRRPAARADLTVPDDVDGITFGRVLDVRRVAEALQVRSHWTSRSAAEEFIALTSPGVRSHIVSVAQRRLGAGRA</sequence>
<evidence type="ECO:0000313" key="2">
    <source>
        <dbReference type="EMBL" id="RCK69160.1"/>
    </source>
</evidence>